<dbReference type="AlphaFoldDB" id="A0A9P9WC95"/>
<dbReference type="InterPro" id="IPR010730">
    <property type="entry name" value="HET"/>
</dbReference>
<dbReference type="PANTHER" id="PTHR33112">
    <property type="entry name" value="DOMAIN PROTEIN, PUTATIVE-RELATED"/>
    <property type="match status" value="1"/>
</dbReference>
<dbReference type="Proteomes" id="UP000829685">
    <property type="component" value="Unassembled WGS sequence"/>
</dbReference>
<name>A0A9P9WC95_9PEZI</name>
<feature type="domain" description="Heterokaryon incompatibility" evidence="2">
    <location>
        <begin position="299"/>
        <end position="448"/>
    </location>
</feature>
<protein>
    <recommendedName>
        <fullName evidence="2">Heterokaryon incompatibility domain-containing protein</fullName>
    </recommendedName>
</protein>
<dbReference type="PANTHER" id="PTHR33112:SF12">
    <property type="entry name" value="HETEROKARYON INCOMPATIBILITY DOMAIN-CONTAINING PROTEIN"/>
    <property type="match status" value="1"/>
</dbReference>
<dbReference type="Pfam" id="PF06985">
    <property type="entry name" value="HET"/>
    <property type="match status" value="1"/>
</dbReference>
<feature type="compositionally biased region" description="Basic and acidic residues" evidence="1">
    <location>
        <begin position="47"/>
        <end position="67"/>
    </location>
</feature>
<evidence type="ECO:0000259" key="2">
    <source>
        <dbReference type="Pfam" id="PF06985"/>
    </source>
</evidence>
<sequence length="818" mass="92359">MASQSLDSPTAMDVAIPAQGVRIWFSIRQQRIKKSFNELNTHSFRSGRKDRASDTRNTDTLGKDIREAQSPQRVQQSFDQDQASSPMPPIFCSEHSDWNVANHFFRVMTQDVQAFELRPLEHIISKSPICTACSIISSAVLSKLSEMGQDAQIAGLQIYVGSAFFVQKHDPYDEFATHRENYELHAFRDGQRATCVLYVDIHDPVADGPYLLLKSKGYWLAPKVPIPLTVSYSGSEGLTYLGLWEENASFDVDLIKEWVRTCERHHVQCRKPPAELPDGCRLIDIEKMCVTEAPKSARFVALSYVWKKVHISDKHLQLCSANLMALHQPGGVKLEQLPALIGDTIWLCRQLDERYIWVDKLCIVQDDAKSLHAQVCAMDIIYGMAAFTLVAASDDAHFGLRGVPHRPRHSFLRNDTRLFKAGLQKLDINYHVTVDGSEWNTRGWTFQERLLSPRCLIVTRYQVYFSCAEVIFQEDLGGMLQRSERQNGMRNRNAISNVNQVDTLQAYRTCVSDYTSRKLSYEKDRAHAFAGVSHALSGMLNSPVLFGLPVSYFLQSLLWESSGPSGRIQLAEEPSWSWTAWSGRVVYKNTKSEIKSLNGLYIAGPDNNLREIVSEPWHPVDTPYGLLRTSLEARIHVECDGTDPALLLLDQIEARRGPSIKIVAPQPSVPLNCLRFSTTAASLRLGVRPRDQRTTTRILDLYSRETRVGWMEIDDNTAIDLDLNETHTFIAICAVKTRQKPANRMASTRQRLMGTFAENQNGLNDNRVLLMNHDHAEWTLRVMLIEEVGGIAYRVALGSVGEQAWVDAGPKLRTIILG</sequence>
<evidence type="ECO:0000313" key="3">
    <source>
        <dbReference type="EMBL" id="KAI1856791.1"/>
    </source>
</evidence>
<accession>A0A9P9WC95</accession>
<feature type="compositionally biased region" description="Polar residues" evidence="1">
    <location>
        <begin position="69"/>
        <end position="85"/>
    </location>
</feature>
<reference evidence="3" key="1">
    <citation type="submission" date="2021-03" db="EMBL/GenBank/DDBJ databases">
        <title>Revisited historic fungal species revealed as producer of novel bioactive compounds through whole genome sequencing and comparative genomics.</title>
        <authorList>
            <person name="Vignolle G.A."/>
            <person name="Hochenegger N."/>
            <person name="Mach R.L."/>
            <person name="Mach-Aigner A.R."/>
            <person name="Javad Rahimi M."/>
            <person name="Salim K.A."/>
            <person name="Chan C.M."/>
            <person name="Lim L.B.L."/>
            <person name="Cai F."/>
            <person name="Druzhinina I.S."/>
            <person name="U'Ren J.M."/>
            <person name="Derntl C."/>
        </authorList>
    </citation>
    <scope>NUCLEOTIDE SEQUENCE</scope>
    <source>
        <strain evidence="3">TUCIM 5799</strain>
    </source>
</reference>
<keyword evidence="4" id="KW-1185">Reference proteome</keyword>
<organism evidence="3 4">
    <name type="scientific">Neoarthrinium moseri</name>
    <dbReference type="NCBI Taxonomy" id="1658444"/>
    <lineage>
        <taxon>Eukaryota</taxon>
        <taxon>Fungi</taxon>
        <taxon>Dikarya</taxon>
        <taxon>Ascomycota</taxon>
        <taxon>Pezizomycotina</taxon>
        <taxon>Sordariomycetes</taxon>
        <taxon>Xylariomycetidae</taxon>
        <taxon>Amphisphaeriales</taxon>
        <taxon>Apiosporaceae</taxon>
        <taxon>Neoarthrinium</taxon>
    </lineage>
</organism>
<evidence type="ECO:0000313" key="4">
    <source>
        <dbReference type="Proteomes" id="UP000829685"/>
    </source>
</evidence>
<comment type="caution">
    <text evidence="3">The sequence shown here is derived from an EMBL/GenBank/DDBJ whole genome shotgun (WGS) entry which is preliminary data.</text>
</comment>
<proteinExistence type="predicted"/>
<evidence type="ECO:0000256" key="1">
    <source>
        <dbReference type="SAM" id="MobiDB-lite"/>
    </source>
</evidence>
<gene>
    <name evidence="3" type="ORF">JX265_011432</name>
</gene>
<feature type="region of interest" description="Disordered" evidence="1">
    <location>
        <begin position="43"/>
        <end position="85"/>
    </location>
</feature>
<dbReference type="EMBL" id="JAFIMR010000042">
    <property type="protein sequence ID" value="KAI1856791.1"/>
    <property type="molecule type" value="Genomic_DNA"/>
</dbReference>